<dbReference type="EMBL" id="FO818640">
    <property type="protein sequence ID" value="CDM96551.1"/>
    <property type="molecule type" value="Genomic_DNA"/>
</dbReference>
<organism evidence="2 3">
    <name type="scientific">Limnospira indica PCC 8005</name>
    <dbReference type="NCBI Taxonomy" id="376219"/>
    <lineage>
        <taxon>Bacteria</taxon>
        <taxon>Bacillati</taxon>
        <taxon>Cyanobacteriota</taxon>
        <taxon>Cyanophyceae</taxon>
        <taxon>Oscillatoriophycideae</taxon>
        <taxon>Oscillatoriales</taxon>
        <taxon>Sirenicapillariaceae</taxon>
        <taxon>Limnospira</taxon>
    </lineage>
</organism>
<dbReference type="AlphaFoldDB" id="A0A9P1KHT8"/>
<dbReference type="Proteomes" id="UP000032946">
    <property type="component" value="Chromosome"/>
</dbReference>
<dbReference type="SMR" id="A0A9P1KHT8"/>
<dbReference type="Pfam" id="PF26355">
    <property type="entry name" value="HTH_VMAP-M9"/>
    <property type="match status" value="1"/>
</dbReference>
<name>A0A9P1KHT8_9CYAN</name>
<proteinExistence type="predicted"/>
<dbReference type="InterPro" id="IPR013324">
    <property type="entry name" value="RNA_pol_sigma_r3/r4-like"/>
</dbReference>
<evidence type="ECO:0000313" key="3">
    <source>
        <dbReference type="Proteomes" id="UP000032946"/>
    </source>
</evidence>
<gene>
    <name evidence="2" type="ORF">ARTHRO_40960</name>
</gene>
<accession>A0A9P1KHT8</accession>
<feature type="domain" description="vWA-MoxR associated protein N-terminal HTH" evidence="1">
    <location>
        <begin position="1"/>
        <end position="83"/>
    </location>
</feature>
<dbReference type="RefSeq" id="WP_006624390.1">
    <property type="nucleotide sequence ID" value="NZ_FO818640.1"/>
</dbReference>
<protein>
    <recommendedName>
        <fullName evidence="1">vWA-MoxR associated protein N-terminal HTH domain-containing protein</fullName>
    </recommendedName>
</protein>
<dbReference type="InterPro" id="IPR058651">
    <property type="entry name" value="HTH_VMAP-M9"/>
</dbReference>
<evidence type="ECO:0000259" key="1">
    <source>
        <dbReference type="Pfam" id="PF26355"/>
    </source>
</evidence>
<sequence length="83" mass="9769">MDVTEVLQLADHLVFQQTEKHLDDSQQTVIKGVWEGKTYDQIADLSHLSERYVRDIGYKLWQILSEALGEDIKKNNFRSTFER</sequence>
<dbReference type="SUPFAM" id="SSF88659">
    <property type="entry name" value="Sigma3 and sigma4 domains of RNA polymerase sigma factors"/>
    <property type="match status" value="1"/>
</dbReference>
<reference evidence="2 3" key="1">
    <citation type="submission" date="2014-02" db="EMBL/GenBank/DDBJ databases">
        <authorList>
            <person name="Genoscope - CEA"/>
        </authorList>
    </citation>
    <scope>NUCLEOTIDE SEQUENCE [LARGE SCALE GENOMIC DNA]</scope>
    <source>
        <strain evidence="2 3">PCC 8005</strain>
    </source>
</reference>
<evidence type="ECO:0000313" key="2">
    <source>
        <dbReference type="EMBL" id="CDM96551.1"/>
    </source>
</evidence>
<keyword evidence="3" id="KW-1185">Reference proteome</keyword>